<dbReference type="PANTHER" id="PTHR35525">
    <property type="entry name" value="BLL6575 PROTEIN"/>
    <property type="match status" value="1"/>
</dbReference>
<dbReference type="AlphaFoldDB" id="A0A8J3NB12"/>
<dbReference type="InterPro" id="IPR021005">
    <property type="entry name" value="Znf_CGNR"/>
</dbReference>
<dbReference type="EMBL" id="BOMB01000004">
    <property type="protein sequence ID" value="GID10147.1"/>
    <property type="molecule type" value="Genomic_DNA"/>
</dbReference>
<keyword evidence="3" id="KW-1185">Reference proteome</keyword>
<organism evidence="2 3">
    <name type="scientific">Actinocatenispora rupis</name>
    <dbReference type="NCBI Taxonomy" id="519421"/>
    <lineage>
        <taxon>Bacteria</taxon>
        <taxon>Bacillati</taxon>
        <taxon>Actinomycetota</taxon>
        <taxon>Actinomycetes</taxon>
        <taxon>Micromonosporales</taxon>
        <taxon>Micromonosporaceae</taxon>
        <taxon>Actinocatenispora</taxon>
    </lineage>
</organism>
<name>A0A8J3NB12_9ACTN</name>
<dbReference type="Pfam" id="PF11706">
    <property type="entry name" value="zf-CGNR"/>
    <property type="match status" value="1"/>
</dbReference>
<dbReference type="SUPFAM" id="SSF160904">
    <property type="entry name" value="Jann2411-like"/>
    <property type="match status" value="1"/>
</dbReference>
<dbReference type="Proteomes" id="UP000612808">
    <property type="component" value="Unassembled WGS sequence"/>
</dbReference>
<dbReference type="InterPro" id="IPR010852">
    <property type="entry name" value="ABATE"/>
</dbReference>
<comment type="caution">
    <text evidence="2">The sequence shown here is derived from an EMBL/GenBank/DDBJ whole genome shotgun (WGS) entry which is preliminary data.</text>
</comment>
<evidence type="ECO:0000313" key="3">
    <source>
        <dbReference type="Proteomes" id="UP000612808"/>
    </source>
</evidence>
<evidence type="ECO:0000313" key="2">
    <source>
        <dbReference type="EMBL" id="GID10147.1"/>
    </source>
</evidence>
<reference evidence="2" key="1">
    <citation type="submission" date="2021-01" db="EMBL/GenBank/DDBJ databases">
        <title>Whole genome shotgun sequence of Actinocatenispora rupis NBRC 107355.</title>
        <authorList>
            <person name="Komaki H."/>
            <person name="Tamura T."/>
        </authorList>
    </citation>
    <scope>NUCLEOTIDE SEQUENCE</scope>
    <source>
        <strain evidence="2">NBRC 107355</strain>
    </source>
</reference>
<accession>A0A8J3NB12</accession>
<evidence type="ECO:0000259" key="1">
    <source>
        <dbReference type="Pfam" id="PF11706"/>
    </source>
</evidence>
<feature type="domain" description="Zinc finger CGNR" evidence="1">
    <location>
        <begin position="147"/>
        <end position="189"/>
    </location>
</feature>
<protein>
    <recommendedName>
        <fullName evidence="1">Zinc finger CGNR domain-containing protein</fullName>
    </recommendedName>
</protein>
<dbReference type="InterPro" id="IPR023286">
    <property type="entry name" value="ABATE_dom_sf"/>
</dbReference>
<proteinExistence type="predicted"/>
<dbReference type="PANTHER" id="PTHR35525:SF3">
    <property type="entry name" value="BLL6575 PROTEIN"/>
    <property type="match status" value="1"/>
</dbReference>
<dbReference type="Gene3D" id="1.10.3300.10">
    <property type="entry name" value="Jann2411-like domain"/>
    <property type="match status" value="1"/>
</dbReference>
<sequence length="192" mass="21142">MTVPDRRGDTHVVLDTYADTGLLVAIDLVNRLVVRPENVETRAVLAEILAVDPPSVHRLAPRHAAGFTTLAGQLRPVLDDLRTGDEDTAATRLNKLLATHPAHPHLAVEHGRWRLHHHPADTALVPMWSAICAEALARFLANGYARRIGACDAPGCGRLFVDTTRNRIRRFCSTACQDRVKTAAARRRHAQP</sequence>
<gene>
    <name evidence="2" type="ORF">Aru02nite_10360</name>
</gene>